<evidence type="ECO:0000256" key="1">
    <source>
        <dbReference type="SAM" id="Phobius"/>
    </source>
</evidence>
<keyword evidence="1" id="KW-0472">Membrane</keyword>
<dbReference type="RefSeq" id="WP_327966342.1">
    <property type="nucleotide sequence ID" value="NZ_JARMQG010000025.1"/>
</dbReference>
<gene>
    <name evidence="2" type="ORF">P4447_02770</name>
</gene>
<dbReference type="EMBL" id="JARMQG010000025">
    <property type="protein sequence ID" value="MED3561472.1"/>
    <property type="molecule type" value="Genomic_DNA"/>
</dbReference>
<evidence type="ECO:0000313" key="2">
    <source>
        <dbReference type="EMBL" id="MED3561472.1"/>
    </source>
</evidence>
<feature type="transmembrane region" description="Helical" evidence="1">
    <location>
        <begin position="6"/>
        <end position="23"/>
    </location>
</feature>
<proteinExistence type="predicted"/>
<keyword evidence="1" id="KW-0812">Transmembrane</keyword>
<accession>A0ABU6N8H1</accession>
<dbReference type="Proteomes" id="UP001330749">
    <property type="component" value="Unassembled WGS sequence"/>
</dbReference>
<reference evidence="2 3" key="1">
    <citation type="submission" date="2023-03" db="EMBL/GenBank/DDBJ databases">
        <title>Bacillus Genome Sequencing.</title>
        <authorList>
            <person name="Dunlap C."/>
        </authorList>
    </citation>
    <scope>NUCLEOTIDE SEQUENCE [LARGE SCALE GENOMIC DNA]</scope>
    <source>
        <strain evidence="2 3">B-14544</strain>
    </source>
</reference>
<organism evidence="2 3">
    <name type="scientific">Bacillus xiapuensis</name>
    <dbReference type="NCBI Taxonomy" id="2014075"/>
    <lineage>
        <taxon>Bacteria</taxon>
        <taxon>Bacillati</taxon>
        <taxon>Bacillota</taxon>
        <taxon>Bacilli</taxon>
        <taxon>Bacillales</taxon>
        <taxon>Bacillaceae</taxon>
        <taxon>Bacillus</taxon>
    </lineage>
</organism>
<evidence type="ECO:0000313" key="3">
    <source>
        <dbReference type="Proteomes" id="UP001330749"/>
    </source>
</evidence>
<name>A0ABU6N8H1_9BACI</name>
<keyword evidence="3" id="KW-1185">Reference proteome</keyword>
<protein>
    <submittedName>
        <fullName evidence="2">Uncharacterized protein</fullName>
    </submittedName>
</protein>
<keyword evidence="1" id="KW-1133">Transmembrane helix</keyword>
<comment type="caution">
    <text evidence="2">The sequence shown here is derived from an EMBL/GenBank/DDBJ whole genome shotgun (WGS) entry which is preliminary data.</text>
</comment>
<sequence>MDRKVILNSGFAALGVFSILLWVNTLDDTKIIENVKNLKSIKDKVN</sequence>